<dbReference type="Proteomes" id="UP001159363">
    <property type="component" value="Chromosome 1"/>
</dbReference>
<organism evidence="1 2">
    <name type="scientific">Dryococelus australis</name>
    <dbReference type="NCBI Taxonomy" id="614101"/>
    <lineage>
        <taxon>Eukaryota</taxon>
        <taxon>Metazoa</taxon>
        <taxon>Ecdysozoa</taxon>
        <taxon>Arthropoda</taxon>
        <taxon>Hexapoda</taxon>
        <taxon>Insecta</taxon>
        <taxon>Pterygota</taxon>
        <taxon>Neoptera</taxon>
        <taxon>Polyneoptera</taxon>
        <taxon>Phasmatodea</taxon>
        <taxon>Verophasmatodea</taxon>
        <taxon>Anareolatae</taxon>
        <taxon>Phasmatidae</taxon>
        <taxon>Eurycanthinae</taxon>
        <taxon>Dryococelus</taxon>
    </lineage>
</organism>
<gene>
    <name evidence="1" type="ORF">PR048_003855</name>
</gene>
<proteinExistence type="predicted"/>
<accession>A0ABQ9IQC8</accession>
<keyword evidence="2" id="KW-1185">Reference proteome</keyword>
<sequence>MGVVCEQETDTLFQAASRLMEGGQAPAALVKFLEVLRLLDEALVPPFRDYYLCQQSVRCCMLTFGNISRQTYHLAPTSYRTYHHQYA</sequence>
<reference evidence="1 2" key="1">
    <citation type="submission" date="2023-02" db="EMBL/GenBank/DDBJ databases">
        <title>LHISI_Scaffold_Assembly.</title>
        <authorList>
            <person name="Stuart O.P."/>
            <person name="Cleave R."/>
            <person name="Magrath M.J.L."/>
            <person name="Mikheyev A.S."/>
        </authorList>
    </citation>
    <scope>NUCLEOTIDE SEQUENCE [LARGE SCALE GENOMIC DNA]</scope>
    <source>
        <strain evidence="1">Daus_M_001</strain>
        <tissue evidence="1">Leg muscle</tissue>
    </source>
</reference>
<evidence type="ECO:0000313" key="1">
    <source>
        <dbReference type="EMBL" id="KAJ8898495.1"/>
    </source>
</evidence>
<protein>
    <submittedName>
        <fullName evidence="1">Uncharacterized protein</fullName>
    </submittedName>
</protein>
<evidence type="ECO:0000313" key="2">
    <source>
        <dbReference type="Proteomes" id="UP001159363"/>
    </source>
</evidence>
<comment type="caution">
    <text evidence="1">The sequence shown here is derived from an EMBL/GenBank/DDBJ whole genome shotgun (WGS) entry which is preliminary data.</text>
</comment>
<dbReference type="EMBL" id="JARBHB010000001">
    <property type="protein sequence ID" value="KAJ8898495.1"/>
    <property type="molecule type" value="Genomic_DNA"/>
</dbReference>
<name>A0ABQ9IQC8_9NEOP</name>